<dbReference type="GO" id="GO:0090313">
    <property type="term" value="P:regulation of protein targeting to membrane"/>
    <property type="evidence" value="ECO:0007669"/>
    <property type="project" value="TreeGrafter"/>
</dbReference>
<dbReference type="EMBL" id="CADIKM010000026">
    <property type="protein sequence ID" value="CAB3797528.1"/>
    <property type="molecule type" value="Genomic_DNA"/>
</dbReference>
<dbReference type="Pfam" id="PF05359">
    <property type="entry name" value="DUF748"/>
    <property type="match status" value="1"/>
</dbReference>
<keyword evidence="3" id="KW-1185">Reference proteome</keyword>
<gene>
    <name evidence="2" type="ORF">LMG28138_04264</name>
</gene>
<evidence type="ECO:0000313" key="3">
    <source>
        <dbReference type="Proteomes" id="UP000494115"/>
    </source>
</evidence>
<evidence type="ECO:0008006" key="4">
    <source>
        <dbReference type="Google" id="ProtNLM"/>
    </source>
</evidence>
<evidence type="ECO:0000256" key="1">
    <source>
        <dbReference type="SAM" id="Phobius"/>
    </source>
</evidence>
<keyword evidence="1" id="KW-1133">Transmembrane helix</keyword>
<dbReference type="PANTHER" id="PTHR30441:SF8">
    <property type="entry name" value="DUF748 DOMAIN-CONTAINING PROTEIN"/>
    <property type="match status" value="1"/>
</dbReference>
<keyword evidence="1" id="KW-0472">Membrane</keyword>
<name>A0A6S7BNQ3_9BURK</name>
<dbReference type="PANTHER" id="PTHR30441">
    <property type="entry name" value="DUF748 DOMAIN-CONTAINING PROTEIN"/>
    <property type="match status" value="1"/>
</dbReference>
<dbReference type="Proteomes" id="UP000494115">
    <property type="component" value="Unassembled WGS sequence"/>
</dbReference>
<sequence length="374" mass="40450">MRAQPRGKRIAVIVLSIVVLLGLAVLIAMRWAAGEIKGRIVEVLGPNGSAEQIDVGLYTVHLRNVRLGAPAGWPAADSLRAATIDIIPDWPAWFSHRLHLKSVVVDQYYQSVWRTTNGQLGILPGIRDNLTRMTQAHDADQGPSDQPRHKTIVQIDRIEFRQGQFDFFDEKIAKPPYTVHMSNFNATIVNLQFPALTDRSIIQINADLGGGKMALDGWMEFATRDSQIGLTLSGVEAKTLQPYLLKGQKVAIASGTIDLTLNWTVQNGRLNAPGKITLNHLQVANKTAGPLGELETLPKKAAVEALKDDNDRIDLNFVLSGDLNDPKFSIDEDLSKRIGAGVAKALGVTVEGVGKGAGDAAKGIGNALKSLIGQ</sequence>
<dbReference type="AlphaFoldDB" id="A0A6S7BNQ3"/>
<feature type="transmembrane region" description="Helical" evidence="1">
    <location>
        <begin position="12"/>
        <end position="33"/>
    </location>
</feature>
<dbReference type="InterPro" id="IPR052894">
    <property type="entry name" value="AsmA-related"/>
</dbReference>
<accession>A0A6S7BNQ3</accession>
<dbReference type="InterPro" id="IPR008023">
    <property type="entry name" value="DUF748"/>
</dbReference>
<proteinExistence type="predicted"/>
<keyword evidence="1" id="KW-0812">Transmembrane</keyword>
<organism evidence="2 3">
    <name type="scientific">Pararobbsia alpina</name>
    <dbReference type="NCBI Taxonomy" id="621374"/>
    <lineage>
        <taxon>Bacteria</taxon>
        <taxon>Pseudomonadati</taxon>
        <taxon>Pseudomonadota</taxon>
        <taxon>Betaproteobacteria</taxon>
        <taxon>Burkholderiales</taxon>
        <taxon>Burkholderiaceae</taxon>
        <taxon>Pararobbsia</taxon>
    </lineage>
</organism>
<evidence type="ECO:0000313" key="2">
    <source>
        <dbReference type="EMBL" id="CAB3797528.1"/>
    </source>
</evidence>
<dbReference type="RefSeq" id="WP_175106787.1">
    <property type="nucleotide sequence ID" value="NZ_CADIKM010000026.1"/>
</dbReference>
<dbReference type="GO" id="GO:0005886">
    <property type="term" value="C:plasma membrane"/>
    <property type="evidence" value="ECO:0007669"/>
    <property type="project" value="TreeGrafter"/>
</dbReference>
<protein>
    <recommendedName>
        <fullName evidence="4">AsmA domain-containing protein</fullName>
    </recommendedName>
</protein>
<reference evidence="2 3" key="1">
    <citation type="submission" date="2020-04" db="EMBL/GenBank/DDBJ databases">
        <authorList>
            <person name="De Canck E."/>
        </authorList>
    </citation>
    <scope>NUCLEOTIDE SEQUENCE [LARGE SCALE GENOMIC DNA]</scope>
    <source>
        <strain evidence="2 3">LMG 28138</strain>
    </source>
</reference>